<dbReference type="InterPro" id="IPR019127">
    <property type="entry name" value="Exosortase"/>
</dbReference>
<dbReference type="Pfam" id="PF09721">
    <property type="entry name" value="Exosortase_EpsH"/>
    <property type="match status" value="1"/>
</dbReference>
<evidence type="ECO:0000256" key="6">
    <source>
        <dbReference type="ARBA" id="ARBA00022989"/>
    </source>
</evidence>
<feature type="transmembrane region" description="Helical" evidence="8">
    <location>
        <begin position="95"/>
        <end position="118"/>
    </location>
</feature>
<dbReference type="Proteomes" id="UP000186917">
    <property type="component" value="Unassembled WGS sequence"/>
</dbReference>
<accession>A0A173MJW4</accession>
<feature type="transmembrane region" description="Helical" evidence="8">
    <location>
        <begin position="226"/>
        <end position="250"/>
    </location>
</feature>
<evidence type="ECO:0000256" key="2">
    <source>
        <dbReference type="ARBA" id="ARBA00022475"/>
    </source>
</evidence>
<keyword evidence="6 8" id="KW-1133">Transmembrane helix</keyword>
<organism evidence="9 10">
    <name type="scientific">Filimonas lacunae</name>
    <dbReference type="NCBI Taxonomy" id="477680"/>
    <lineage>
        <taxon>Bacteria</taxon>
        <taxon>Pseudomonadati</taxon>
        <taxon>Bacteroidota</taxon>
        <taxon>Chitinophagia</taxon>
        <taxon>Chitinophagales</taxon>
        <taxon>Chitinophagaceae</taxon>
        <taxon>Filimonas</taxon>
    </lineage>
</organism>
<evidence type="ECO:0000256" key="4">
    <source>
        <dbReference type="ARBA" id="ARBA00022692"/>
    </source>
</evidence>
<dbReference type="OrthoDB" id="783041at2"/>
<dbReference type="NCBIfam" id="TIGR04178">
    <property type="entry name" value="exo_archaeo"/>
    <property type="match status" value="1"/>
</dbReference>
<evidence type="ECO:0000256" key="8">
    <source>
        <dbReference type="SAM" id="Phobius"/>
    </source>
</evidence>
<dbReference type="KEGG" id="fln:FLA_3821"/>
<dbReference type="EMBL" id="FTOR01000003">
    <property type="protein sequence ID" value="SIT04815.1"/>
    <property type="molecule type" value="Genomic_DNA"/>
</dbReference>
<feature type="transmembrane region" description="Helical" evidence="8">
    <location>
        <begin position="280"/>
        <end position="297"/>
    </location>
</feature>
<dbReference type="GO" id="GO:0008233">
    <property type="term" value="F:peptidase activity"/>
    <property type="evidence" value="ECO:0007669"/>
    <property type="project" value="UniProtKB-KW"/>
</dbReference>
<evidence type="ECO:0000313" key="9">
    <source>
        <dbReference type="EMBL" id="SIT04815.1"/>
    </source>
</evidence>
<feature type="transmembrane region" description="Helical" evidence="8">
    <location>
        <begin position="193"/>
        <end position="220"/>
    </location>
</feature>
<dbReference type="STRING" id="477680.SAMN05421788_103139"/>
<dbReference type="GO" id="GO:0005886">
    <property type="term" value="C:plasma membrane"/>
    <property type="evidence" value="ECO:0007669"/>
    <property type="project" value="UniProtKB-SubCell"/>
</dbReference>
<keyword evidence="2" id="KW-1003">Cell membrane</keyword>
<keyword evidence="10" id="KW-1185">Reference proteome</keyword>
<protein>
    <submittedName>
        <fullName evidence="9">Exosortase N</fullName>
    </submittedName>
</protein>
<name>A0A173MJW4_9BACT</name>
<dbReference type="NCBIfam" id="TIGR04476">
    <property type="entry name" value="exosort_XrtN"/>
    <property type="match status" value="1"/>
</dbReference>
<dbReference type="GO" id="GO:0006508">
    <property type="term" value="P:proteolysis"/>
    <property type="evidence" value="ECO:0007669"/>
    <property type="project" value="UniProtKB-KW"/>
</dbReference>
<reference evidence="10" key="1">
    <citation type="submission" date="2017-01" db="EMBL/GenBank/DDBJ databases">
        <authorList>
            <person name="Varghese N."/>
            <person name="Submissions S."/>
        </authorList>
    </citation>
    <scope>NUCLEOTIDE SEQUENCE [LARGE SCALE GENOMIC DNA]</scope>
    <source>
        <strain evidence="10">DSM 21054</strain>
    </source>
</reference>
<evidence type="ECO:0000256" key="5">
    <source>
        <dbReference type="ARBA" id="ARBA00022801"/>
    </source>
</evidence>
<keyword evidence="4 8" id="KW-0812">Transmembrane</keyword>
<dbReference type="InterPro" id="IPR031006">
    <property type="entry name" value="Exosort_XrtN"/>
</dbReference>
<dbReference type="RefSeq" id="WP_076378814.1">
    <property type="nucleotide sequence ID" value="NZ_AP017422.1"/>
</dbReference>
<keyword evidence="3" id="KW-0645">Protease</keyword>
<feature type="transmembrane region" description="Helical" evidence="8">
    <location>
        <begin position="61"/>
        <end position="89"/>
    </location>
</feature>
<keyword evidence="5" id="KW-0378">Hydrolase</keyword>
<evidence type="ECO:0000256" key="3">
    <source>
        <dbReference type="ARBA" id="ARBA00022670"/>
    </source>
</evidence>
<keyword evidence="7 8" id="KW-0472">Membrane</keyword>
<gene>
    <name evidence="9" type="ORF">SAMN05421788_103139</name>
</gene>
<evidence type="ECO:0000313" key="10">
    <source>
        <dbReference type="Proteomes" id="UP000186917"/>
    </source>
</evidence>
<evidence type="ECO:0000256" key="1">
    <source>
        <dbReference type="ARBA" id="ARBA00004651"/>
    </source>
</evidence>
<proteinExistence type="predicted"/>
<dbReference type="InterPro" id="IPR026392">
    <property type="entry name" value="Exo/Archaeosortase_dom"/>
</dbReference>
<dbReference type="AlphaFoldDB" id="A0A173MJW4"/>
<evidence type="ECO:0000256" key="7">
    <source>
        <dbReference type="ARBA" id="ARBA00023136"/>
    </source>
</evidence>
<feature type="transmembrane region" description="Helical" evidence="8">
    <location>
        <begin position="7"/>
        <end position="26"/>
    </location>
</feature>
<comment type="subcellular location">
    <subcellularLocation>
        <location evidence="1">Cell membrane</location>
        <topology evidence="1">Multi-pass membrane protein</topology>
    </subcellularLocation>
</comment>
<sequence>MTAAGKYSGVWVAAYVLLAILALSSYLPWNSINLPLGIVALVVTARVNTGKKGSRRFAWAAALLLCLLYMQPAYTLLYAALVCGALFAIESYRGRVQWLTLLVLALISPVFDYVVNIFSFPVRLWLSKMAGSIMMIAGKAATVEGNVIIYNGTEFSVDPACMGLHMLAASLLAGIMLLAMYQKHLQRRLPAGWVMLLLAVLVGLNVVANLFRMVILLYFQLLPQSVWHYVAGVVCIIVYVLLPCVALVCWGVKAKGKAMPEGAVTQVTLATARLLSRRQLAGNGLLWLAMLVTVLVFPKINQQHSHTAVVTALPGYQVKQLSGQVTQLYAPQALIYVKALRSFFATEHHPMICWQGSGFQFTKVQLTHLAGREVYIGELEKGNEHLYSAWWYYNGHQSTTSQLSWRWQMAKGGQPFSLVNITTITKEGLEQEIKRLATLF</sequence>
<feature type="transmembrane region" description="Helical" evidence="8">
    <location>
        <begin position="162"/>
        <end position="181"/>
    </location>
</feature>